<dbReference type="InParanoid" id="A0A2T3ABU1"/>
<evidence type="ECO:0000256" key="1">
    <source>
        <dbReference type="SAM" id="MobiDB-lite"/>
    </source>
</evidence>
<dbReference type="Proteomes" id="UP000241462">
    <property type="component" value="Unassembled WGS sequence"/>
</dbReference>
<keyword evidence="4" id="KW-1185">Reference proteome</keyword>
<dbReference type="EMBL" id="KZ678417">
    <property type="protein sequence ID" value="PSR90655.1"/>
    <property type="molecule type" value="Genomic_DNA"/>
</dbReference>
<keyword evidence="2" id="KW-1133">Transmembrane helix</keyword>
<feature type="compositionally biased region" description="Basic and acidic residues" evidence="1">
    <location>
        <begin position="42"/>
        <end position="53"/>
    </location>
</feature>
<keyword evidence="2" id="KW-0812">Transmembrane</keyword>
<sequence length="349" mass="38811">MPAASPLSTRQIWFLIVISLPAASAMLARVYIMRNVASSTSHRIERKSGENHKLRSRWKATKTADSSSSSSSSSVDIPPPLPHCFPSSLLALNNSHGDMEDGDHSFTDYIVWYERVVSKPVLLSSLQAKSGKTDGRDCQTGDRSSEDQPTTSKGKRISLLLTDYARATMSAFTRTPQAALLQKLVPEDAKRTFGEGYIAGLDFETLNQRVDGLYTVQYRGDVAQSAESLELMNEDYRTGKSRRQRQRQKQHRVELKLDPPEGYLGPKGGGVIVVAVEVEQQHQGGPDQDAQEQLMERSNVCFVNETWLWRKESERPMILESVVGRWVHSLMAGWLITSGITALRGSTGK</sequence>
<feature type="region of interest" description="Disordered" evidence="1">
    <location>
        <begin position="128"/>
        <end position="154"/>
    </location>
</feature>
<keyword evidence="2" id="KW-0472">Membrane</keyword>
<accession>A0A2T3ABU1</accession>
<reference evidence="3 4" key="1">
    <citation type="journal article" date="2018" name="Mycol. Prog.">
        <title>Coniella lustricola, a new species from submerged detritus.</title>
        <authorList>
            <person name="Raudabaugh D.B."/>
            <person name="Iturriaga T."/>
            <person name="Carver A."/>
            <person name="Mondo S."/>
            <person name="Pangilinan J."/>
            <person name="Lipzen A."/>
            <person name="He G."/>
            <person name="Amirebrahimi M."/>
            <person name="Grigoriev I.V."/>
            <person name="Miller A.N."/>
        </authorList>
    </citation>
    <scope>NUCLEOTIDE SEQUENCE [LARGE SCALE GENOMIC DNA]</scope>
    <source>
        <strain evidence="3 4">B22-T-1</strain>
    </source>
</reference>
<evidence type="ECO:0000313" key="4">
    <source>
        <dbReference type="Proteomes" id="UP000241462"/>
    </source>
</evidence>
<evidence type="ECO:0000313" key="3">
    <source>
        <dbReference type="EMBL" id="PSR90655.1"/>
    </source>
</evidence>
<dbReference type="OrthoDB" id="5599753at2759"/>
<feature type="transmembrane region" description="Helical" evidence="2">
    <location>
        <begin position="12"/>
        <end position="32"/>
    </location>
</feature>
<organism evidence="3 4">
    <name type="scientific">Coniella lustricola</name>
    <dbReference type="NCBI Taxonomy" id="2025994"/>
    <lineage>
        <taxon>Eukaryota</taxon>
        <taxon>Fungi</taxon>
        <taxon>Dikarya</taxon>
        <taxon>Ascomycota</taxon>
        <taxon>Pezizomycotina</taxon>
        <taxon>Sordariomycetes</taxon>
        <taxon>Sordariomycetidae</taxon>
        <taxon>Diaporthales</taxon>
        <taxon>Schizoparmaceae</taxon>
        <taxon>Coniella</taxon>
    </lineage>
</organism>
<name>A0A2T3ABU1_9PEZI</name>
<dbReference type="AlphaFoldDB" id="A0A2T3ABU1"/>
<proteinExistence type="predicted"/>
<protein>
    <submittedName>
        <fullName evidence="3">Uncharacterized protein</fullName>
    </submittedName>
</protein>
<feature type="compositionally biased region" description="Basic and acidic residues" evidence="1">
    <location>
        <begin position="131"/>
        <end position="146"/>
    </location>
</feature>
<gene>
    <name evidence="3" type="ORF">BD289DRAFT_211126</name>
</gene>
<feature type="region of interest" description="Disordered" evidence="1">
    <location>
        <begin position="42"/>
        <end position="79"/>
    </location>
</feature>
<evidence type="ECO:0000256" key="2">
    <source>
        <dbReference type="SAM" id="Phobius"/>
    </source>
</evidence>